<feature type="transmembrane region" description="Helical" evidence="1">
    <location>
        <begin position="191"/>
        <end position="213"/>
    </location>
</feature>
<name>A0A373A6F5_9ACTN</name>
<comment type="caution">
    <text evidence="3">The sequence shown here is derived from an EMBL/GenBank/DDBJ whole genome shotgun (WGS) entry which is preliminary data.</text>
</comment>
<dbReference type="InterPro" id="IPR042150">
    <property type="entry name" value="MmRce1-like"/>
</dbReference>
<feature type="transmembrane region" description="Helical" evidence="1">
    <location>
        <begin position="113"/>
        <end position="140"/>
    </location>
</feature>
<dbReference type="PANTHER" id="PTHR35797">
    <property type="entry name" value="PROTEASE-RELATED"/>
    <property type="match status" value="1"/>
</dbReference>
<evidence type="ECO:0000313" key="3">
    <source>
        <dbReference type="EMBL" id="RGD63384.1"/>
    </source>
</evidence>
<evidence type="ECO:0000259" key="2">
    <source>
        <dbReference type="Pfam" id="PF02517"/>
    </source>
</evidence>
<protein>
    <submittedName>
        <fullName evidence="3">CPBP family intramembrane metalloprotease</fullName>
    </submittedName>
</protein>
<dbReference type="EMBL" id="QVIG01000001">
    <property type="protein sequence ID" value="RGD63384.1"/>
    <property type="molecule type" value="Genomic_DNA"/>
</dbReference>
<dbReference type="Proteomes" id="UP000263377">
    <property type="component" value="Unassembled WGS sequence"/>
</dbReference>
<gene>
    <name evidence="3" type="ORF">DR950_36600</name>
</gene>
<feature type="transmembrane region" description="Helical" evidence="1">
    <location>
        <begin position="220"/>
        <end position="238"/>
    </location>
</feature>
<dbReference type="GO" id="GO:0004175">
    <property type="term" value="F:endopeptidase activity"/>
    <property type="evidence" value="ECO:0007669"/>
    <property type="project" value="UniProtKB-ARBA"/>
</dbReference>
<feature type="domain" description="CAAX prenyl protease 2/Lysostaphin resistance protein A-like" evidence="2">
    <location>
        <begin position="120"/>
        <end position="231"/>
    </location>
</feature>
<dbReference type="InterPro" id="IPR003675">
    <property type="entry name" value="Rce1/LyrA-like_dom"/>
</dbReference>
<keyword evidence="1" id="KW-0472">Membrane</keyword>
<sequence length="285" mass="30126">MWAAMTPLLAEGYQRTDAREGVGALEQTCIAAAMLAPALAALLVVRLVERGGGVREALALRWPRPRARVVRACLLPLGVLGGLTAATLALGALAGSYPFAGFGSLDAGRIGTWAVQGLIGMVLSLPLFFGEEIGWQGFLFPRLLLLGRRAGGGEGAGRRAVLVRAYLLAGTAFALWHLPTLLMGGQYPGRPWYLAVPALTVSCVLVLPVFTWLRLRSGSVVPAVLAHAFTSSMSVSMVREFADPDAELDPLTMSLAGWPGWVVLGGFVAFLAFTGRLRPGRYGQG</sequence>
<organism evidence="3 4">
    <name type="scientific">Kitasatospora xanthocidica</name>
    <dbReference type="NCBI Taxonomy" id="83382"/>
    <lineage>
        <taxon>Bacteria</taxon>
        <taxon>Bacillati</taxon>
        <taxon>Actinomycetota</taxon>
        <taxon>Actinomycetes</taxon>
        <taxon>Kitasatosporales</taxon>
        <taxon>Streptomycetaceae</taxon>
        <taxon>Kitasatospora</taxon>
    </lineage>
</organism>
<dbReference type="PANTHER" id="PTHR35797:SF1">
    <property type="entry name" value="PROTEASE"/>
    <property type="match status" value="1"/>
</dbReference>
<dbReference type="GO" id="GO:0008237">
    <property type="term" value="F:metallopeptidase activity"/>
    <property type="evidence" value="ECO:0007669"/>
    <property type="project" value="UniProtKB-KW"/>
</dbReference>
<evidence type="ECO:0000313" key="4">
    <source>
        <dbReference type="Proteomes" id="UP000263377"/>
    </source>
</evidence>
<keyword evidence="1" id="KW-0812">Transmembrane</keyword>
<keyword evidence="3" id="KW-0378">Hydrolase</keyword>
<dbReference type="Pfam" id="PF02517">
    <property type="entry name" value="Rce1-like"/>
    <property type="match status" value="1"/>
</dbReference>
<dbReference type="GO" id="GO:0080120">
    <property type="term" value="P:CAAX-box protein maturation"/>
    <property type="evidence" value="ECO:0007669"/>
    <property type="project" value="UniProtKB-ARBA"/>
</dbReference>
<keyword evidence="3" id="KW-0482">Metalloprotease</keyword>
<feature type="transmembrane region" description="Helical" evidence="1">
    <location>
        <begin position="161"/>
        <end position="179"/>
    </location>
</feature>
<keyword evidence="1" id="KW-1133">Transmembrane helix</keyword>
<evidence type="ECO:0000256" key="1">
    <source>
        <dbReference type="SAM" id="Phobius"/>
    </source>
</evidence>
<dbReference type="GO" id="GO:0006508">
    <property type="term" value="P:proteolysis"/>
    <property type="evidence" value="ECO:0007669"/>
    <property type="project" value="UniProtKB-KW"/>
</dbReference>
<keyword evidence="3" id="KW-0645">Protease</keyword>
<feature type="transmembrane region" description="Helical" evidence="1">
    <location>
        <begin position="30"/>
        <end position="48"/>
    </location>
</feature>
<accession>A0A373A6F5</accession>
<dbReference type="AlphaFoldDB" id="A0A373A6F5"/>
<keyword evidence="4" id="KW-1185">Reference proteome</keyword>
<proteinExistence type="predicted"/>
<reference evidence="3 4" key="1">
    <citation type="submission" date="2018-08" db="EMBL/GenBank/DDBJ databases">
        <title>Diversity &amp; Physiological Properties of Lignin-Decomposing Actinobacteria from Soil.</title>
        <authorList>
            <person name="Roh S.G."/>
            <person name="Kim S.B."/>
        </authorList>
    </citation>
    <scope>NUCLEOTIDE SEQUENCE [LARGE SCALE GENOMIC DNA]</scope>
    <source>
        <strain evidence="3 4">MMS17-GH009</strain>
    </source>
</reference>
<feature type="transmembrane region" description="Helical" evidence="1">
    <location>
        <begin position="258"/>
        <end position="277"/>
    </location>
</feature>
<feature type="transmembrane region" description="Helical" evidence="1">
    <location>
        <begin position="69"/>
        <end position="93"/>
    </location>
</feature>